<organism evidence="4 5">
    <name type="scientific">Agaricus bisporus var. burnettii</name>
    <dbReference type="NCBI Taxonomy" id="192524"/>
    <lineage>
        <taxon>Eukaryota</taxon>
        <taxon>Fungi</taxon>
        <taxon>Dikarya</taxon>
        <taxon>Basidiomycota</taxon>
        <taxon>Agaricomycotina</taxon>
        <taxon>Agaricomycetes</taxon>
        <taxon>Agaricomycetidae</taxon>
        <taxon>Agaricales</taxon>
        <taxon>Agaricineae</taxon>
        <taxon>Agaricaceae</taxon>
        <taxon>Agaricus</taxon>
    </lineage>
</organism>
<feature type="region of interest" description="Disordered" evidence="2">
    <location>
        <begin position="336"/>
        <end position="432"/>
    </location>
</feature>
<name>A0A8H7EYL7_AGABI</name>
<gene>
    <name evidence="4" type="ORF">Agabi119p4_8532</name>
</gene>
<dbReference type="Pfam" id="PF20681">
    <property type="entry name" value="DUF6818"/>
    <property type="match status" value="1"/>
</dbReference>
<evidence type="ECO:0000256" key="2">
    <source>
        <dbReference type="SAM" id="MobiDB-lite"/>
    </source>
</evidence>
<feature type="domain" description="DUF6818" evidence="3">
    <location>
        <begin position="125"/>
        <end position="207"/>
    </location>
</feature>
<keyword evidence="1" id="KW-0175">Coiled coil</keyword>
<reference evidence="4 5" key="1">
    <citation type="journal article" name="Sci. Rep.">
        <title>Telomere-to-telomere assembled and centromere annotated genomes of the two main subspecies of the button mushroom Agaricus bisporus reveal especially polymorphic chromosome ends.</title>
        <authorList>
            <person name="Sonnenberg A.S.M."/>
            <person name="Sedaghat-Telgerd N."/>
            <person name="Lavrijssen B."/>
            <person name="Ohm R.A."/>
            <person name="Hendrickx P.M."/>
            <person name="Scholtmeijer K."/>
            <person name="Baars J.J.P."/>
            <person name="van Peer A."/>
        </authorList>
    </citation>
    <scope>NUCLEOTIDE SEQUENCE [LARGE SCALE GENOMIC DNA]</scope>
    <source>
        <strain evidence="4 5">H119_p4</strain>
    </source>
</reference>
<protein>
    <recommendedName>
        <fullName evidence="3">DUF6818 domain-containing protein</fullName>
    </recommendedName>
</protein>
<feature type="region of interest" description="Disordered" evidence="2">
    <location>
        <begin position="199"/>
        <end position="251"/>
    </location>
</feature>
<feature type="region of interest" description="Disordered" evidence="2">
    <location>
        <begin position="52"/>
        <end position="108"/>
    </location>
</feature>
<dbReference type="EMBL" id="JABXXO010000011">
    <property type="protein sequence ID" value="KAF7763995.1"/>
    <property type="molecule type" value="Genomic_DNA"/>
</dbReference>
<feature type="coiled-coil region" evidence="1">
    <location>
        <begin position="286"/>
        <end position="327"/>
    </location>
</feature>
<evidence type="ECO:0000313" key="4">
    <source>
        <dbReference type="EMBL" id="KAF7763995.1"/>
    </source>
</evidence>
<dbReference type="PANTHER" id="PTHR34409">
    <property type="entry name" value="SET DOMAIN-CONTAINING PROTEIN"/>
    <property type="match status" value="1"/>
</dbReference>
<feature type="compositionally biased region" description="Polar residues" evidence="2">
    <location>
        <begin position="237"/>
        <end position="251"/>
    </location>
</feature>
<evidence type="ECO:0000313" key="5">
    <source>
        <dbReference type="Proteomes" id="UP000629468"/>
    </source>
</evidence>
<accession>A0A8H7EYL7</accession>
<dbReference type="Proteomes" id="UP000629468">
    <property type="component" value="Unassembled WGS sequence"/>
</dbReference>
<evidence type="ECO:0000256" key="1">
    <source>
        <dbReference type="SAM" id="Coils"/>
    </source>
</evidence>
<evidence type="ECO:0000259" key="3">
    <source>
        <dbReference type="Pfam" id="PF20681"/>
    </source>
</evidence>
<dbReference type="AlphaFoldDB" id="A0A8H7EYL7"/>
<comment type="caution">
    <text evidence="4">The sequence shown here is derived from an EMBL/GenBank/DDBJ whole genome shotgun (WGS) entry which is preliminary data.</text>
</comment>
<proteinExistence type="predicted"/>
<dbReference type="InterPro" id="IPR049203">
    <property type="entry name" value="DUF6818"/>
</dbReference>
<sequence>MGILLTAIPTLRLHIPPTRRRRIPTRQLFIQLLRHYHSSLRLPVMMIPAPKTAGARRSTKGKGKAKALDEYPPVTRGTKRKAVPDSAEEVEPKRPRATRGRTKNSPNYTQQDLDVLLDITREVLPIGARGWEEVGRRFNEIAIKMSRPTRPAKSLELKVKNLVKTTKPTGSATVPEHVQQALEIDDLINTKAGTIDIDDDEIVDVNSDDNNDDDDDGDAPEPQKEPKVQYIARHSKTPTSQPTPSGSQIRNNNQTFLTNIGLALDPSSRQARQEGFQIQFIQNQQIATLTQQLRDALKRVDSLSTQLSESERRHQEAERRADRAEWRFVLSSHRNQHEQRANLPPPIHNPVFPHNFTPRRRFRGFSDDEDHISRASDSPVARPHSARSYQSTSHNHADSSHHASGSSSRRIHTEPTPDHDNEDAETDCSQPL</sequence>
<feature type="compositionally biased region" description="Acidic residues" evidence="2">
    <location>
        <begin position="199"/>
        <end position="219"/>
    </location>
</feature>
<dbReference type="PANTHER" id="PTHR34409:SF1">
    <property type="entry name" value="MYB-LIKE DOMAIN-CONTAINING PROTEIN"/>
    <property type="match status" value="1"/>
</dbReference>